<organism evidence="1 2">
    <name type="scientific">Candidatus Defluviibacterium haderslevense</name>
    <dbReference type="NCBI Taxonomy" id="2981993"/>
    <lineage>
        <taxon>Bacteria</taxon>
        <taxon>Pseudomonadati</taxon>
        <taxon>Bacteroidota</taxon>
        <taxon>Saprospiria</taxon>
        <taxon>Saprospirales</taxon>
        <taxon>Saprospiraceae</taxon>
        <taxon>Candidatus Defluviibacterium</taxon>
    </lineage>
</organism>
<dbReference type="EMBL" id="JADKFW010000007">
    <property type="protein sequence ID" value="MBK9718027.1"/>
    <property type="molecule type" value="Genomic_DNA"/>
</dbReference>
<reference evidence="1 2" key="1">
    <citation type="submission" date="2020-10" db="EMBL/GenBank/DDBJ databases">
        <title>Connecting structure to function with the recovery of over 1000 high-quality activated sludge metagenome-assembled genomes encoding full-length rRNA genes using long-read sequencing.</title>
        <authorList>
            <person name="Singleton C.M."/>
            <person name="Petriglieri F."/>
            <person name="Kristensen J.M."/>
            <person name="Kirkegaard R.H."/>
            <person name="Michaelsen T.Y."/>
            <person name="Andersen M.H."/>
            <person name="Karst S.M."/>
            <person name="Dueholm M.S."/>
            <person name="Nielsen P.H."/>
            <person name="Albertsen M."/>
        </authorList>
    </citation>
    <scope>NUCLEOTIDE SEQUENCE [LARGE SCALE GENOMIC DNA]</scope>
    <source>
        <strain evidence="1">Ribe_18-Q3-R11-54_BAT3C.373</strain>
    </source>
</reference>
<comment type="caution">
    <text evidence="1">The sequence shown here is derived from an EMBL/GenBank/DDBJ whole genome shotgun (WGS) entry which is preliminary data.</text>
</comment>
<dbReference type="AlphaFoldDB" id="A0A9D7SAD5"/>
<name>A0A9D7SAD5_9BACT</name>
<sequence length="208" mass="24378">MYIFSTLLFFVFLNSEIISSAPEEGSLQMVKIETCNNKIYKGYIIIYEELFESTQNEKDCKKSFSFKDSLENYLRYARKLELYTDLLSSPTVYRGLILSLKNPVEIKLDDINFIKRIDGKYNGFSNGWGELNVITTKELNLLKLQPYSEYYYDGAGTYPIFISYSTRYKKLKLISLYNNYQKLNDLEQTGYKKRLLSDSIVILHYTGD</sequence>
<evidence type="ECO:0000313" key="1">
    <source>
        <dbReference type="EMBL" id="MBK9718027.1"/>
    </source>
</evidence>
<proteinExistence type="predicted"/>
<accession>A0A9D7SAD5</accession>
<gene>
    <name evidence="1" type="ORF">IPO85_11045</name>
</gene>
<dbReference type="Proteomes" id="UP000808349">
    <property type="component" value="Unassembled WGS sequence"/>
</dbReference>
<protein>
    <submittedName>
        <fullName evidence="1">Uncharacterized protein</fullName>
    </submittedName>
</protein>
<evidence type="ECO:0000313" key="2">
    <source>
        <dbReference type="Proteomes" id="UP000808349"/>
    </source>
</evidence>